<feature type="domain" description="YokE-like PH" evidence="2">
    <location>
        <begin position="101"/>
        <end position="161"/>
    </location>
</feature>
<dbReference type="EMBL" id="UAWB01000002">
    <property type="protein sequence ID" value="SQB27501.1"/>
    <property type="molecule type" value="Genomic_DNA"/>
</dbReference>
<organism evidence="4 6">
    <name type="scientific">Chryseobacterium jejuense</name>
    <dbReference type="NCBI Taxonomy" id="445960"/>
    <lineage>
        <taxon>Bacteria</taxon>
        <taxon>Pseudomonadati</taxon>
        <taxon>Bacteroidota</taxon>
        <taxon>Flavobacteriia</taxon>
        <taxon>Flavobacteriales</taxon>
        <taxon>Weeksellaceae</taxon>
        <taxon>Chryseobacterium group</taxon>
        <taxon>Chryseobacterium</taxon>
    </lineage>
</organism>
<name>A0A2X2VPF7_CHRJE</name>
<reference evidence="3 5" key="1">
    <citation type="submission" date="2016-10" db="EMBL/GenBank/DDBJ databases">
        <authorList>
            <person name="Varghese N."/>
            <person name="Submissions S."/>
        </authorList>
    </citation>
    <scope>NUCLEOTIDE SEQUENCE [LARGE SCALE GENOMIC DNA]</scope>
    <source>
        <strain evidence="3 5">DSM 19299</strain>
    </source>
</reference>
<dbReference type="STRING" id="445960.SAMN05421542_2140"/>
<evidence type="ECO:0000313" key="3">
    <source>
        <dbReference type="EMBL" id="SDI88733.1"/>
    </source>
</evidence>
<dbReference type="RefSeq" id="WP_089736227.1">
    <property type="nucleotide sequence ID" value="NZ_FNEG01000003.1"/>
</dbReference>
<dbReference type="Pfam" id="PF09851">
    <property type="entry name" value="SHOCT"/>
    <property type="match status" value="1"/>
</dbReference>
<dbReference type="InterPro" id="IPR039519">
    <property type="entry name" value="YokE-like_PH"/>
</dbReference>
<dbReference type="InterPro" id="IPR018649">
    <property type="entry name" value="SHOCT"/>
</dbReference>
<feature type="domain" description="SHOCT" evidence="1">
    <location>
        <begin position="214"/>
        <end position="239"/>
    </location>
</feature>
<dbReference type="Proteomes" id="UP000251670">
    <property type="component" value="Unassembled WGS sequence"/>
</dbReference>
<accession>A0A2X2VPF7</accession>
<evidence type="ECO:0000313" key="6">
    <source>
        <dbReference type="Proteomes" id="UP000251670"/>
    </source>
</evidence>
<gene>
    <name evidence="4" type="ORF">NCTC13492_01084</name>
    <name evidence="3" type="ORF">SAMN05421542_2140</name>
</gene>
<dbReference type="Proteomes" id="UP000199426">
    <property type="component" value="Unassembled WGS sequence"/>
</dbReference>
<dbReference type="AlphaFoldDB" id="A0A2X2VPF7"/>
<evidence type="ECO:0000313" key="5">
    <source>
        <dbReference type="Proteomes" id="UP000199426"/>
    </source>
</evidence>
<reference evidence="4 6" key="2">
    <citation type="submission" date="2018-06" db="EMBL/GenBank/DDBJ databases">
        <authorList>
            <consortium name="Pathogen Informatics"/>
            <person name="Doyle S."/>
        </authorList>
    </citation>
    <scope>NUCLEOTIDE SEQUENCE [LARGE SCALE GENOMIC DNA]</scope>
    <source>
        <strain evidence="4 6">NCTC13492</strain>
    </source>
</reference>
<dbReference type="EMBL" id="FNEG01000003">
    <property type="protein sequence ID" value="SDI88733.1"/>
    <property type="molecule type" value="Genomic_DNA"/>
</dbReference>
<dbReference type="OrthoDB" id="1244675at2"/>
<sequence>MENCIGCLVSLKNVSGFFSATEELADNTYLCNGCGAKTRDILKIIDVFHTGSFQNYSSFQVQELLAKGIRFEKFSNQFVEKYNVLLSQNSAIKKLFNVLWDNENIVHASNAVYSNNFGVLVVTDRRLMFMGADLEIKLPEIIDYNEIISVDLVAEMSHIKVTTSENIFNFSDVLNETEKCLAEIEKQIELVKDKKLTEDRAFHNNNEPSLFDILERLGSFRQNGVITDTEFTEQKKKILEQL</sequence>
<evidence type="ECO:0000313" key="4">
    <source>
        <dbReference type="EMBL" id="SQB27501.1"/>
    </source>
</evidence>
<evidence type="ECO:0000259" key="1">
    <source>
        <dbReference type="Pfam" id="PF09851"/>
    </source>
</evidence>
<protein>
    <submittedName>
        <fullName evidence="3">PH domain-containing protein</fullName>
    </submittedName>
</protein>
<proteinExistence type="predicted"/>
<evidence type="ECO:0000259" key="2">
    <source>
        <dbReference type="Pfam" id="PF14470"/>
    </source>
</evidence>
<dbReference type="Pfam" id="PF14470">
    <property type="entry name" value="bPH_3"/>
    <property type="match status" value="1"/>
</dbReference>
<keyword evidence="5" id="KW-1185">Reference proteome</keyword>